<dbReference type="EMBL" id="CP003537">
    <property type="protein sequence ID" value="AGH96036.1"/>
    <property type="molecule type" value="Genomic_DNA"/>
</dbReference>
<gene>
    <name evidence="4" type="ORF">A11Q_1820</name>
</gene>
<dbReference type="EC" id="3.2.2.n1" evidence="3"/>
<dbReference type="RefSeq" id="WP_015470526.1">
    <property type="nucleotide sequence ID" value="NC_020813.1"/>
</dbReference>
<dbReference type="eggNOG" id="COG1611">
    <property type="taxonomic scope" value="Bacteria"/>
</dbReference>
<dbReference type="GO" id="GO:0005829">
    <property type="term" value="C:cytosol"/>
    <property type="evidence" value="ECO:0007669"/>
    <property type="project" value="TreeGrafter"/>
</dbReference>
<dbReference type="Pfam" id="PF03641">
    <property type="entry name" value="Lysine_decarbox"/>
    <property type="match status" value="1"/>
</dbReference>
<dbReference type="HOGENOM" id="CLU_058336_4_2_7"/>
<evidence type="ECO:0000256" key="1">
    <source>
        <dbReference type="ARBA" id="ARBA00000274"/>
    </source>
</evidence>
<dbReference type="PATRIC" id="fig|1184267.3.peg.1842"/>
<dbReference type="SUPFAM" id="SSF102405">
    <property type="entry name" value="MCP/YpsA-like"/>
    <property type="match status" value="1"/>
</dbReference>
<dbReference type="InterPro" id="IPR031100">
    <property type="entry name" value="LOG_fam"/>
</dbReference>
<dbReference type="InterPro" id="IPR005269">
    <property type="entry name" value="LOG"/>
</dbReference>
<keyword evidence="3" id="KW-0378">Hydrolase</keyword>
<sequence>MTNTPIKRLCVFCGSANGNSPRYLQQAQSVGRLIAEHGVGLVYGGATVGVMGEIANAVLEKNQEVIGIIPNCLLEKERAHYKVSKLHIVETMHDRKRMMYDLSDAFLVLPGGMGTLDEMFEILTWSQLKLHSKPIYLLNEFGFYDHLLQYLEHSHNEGFIRAEHKGLLRVLNTQEDVRKILG</sequence>
<keyword evidence="3" id="KW-0203">Cytokinin biosynthesis</keyword>
<dbReference type="AlphaFoldDB" id="M4VDD7"/>
<protein>
    <recommendedName>
        <fullName evidence="3">Cytokinin riboside 5'-monophosphate phosphoribohydrolase</fullName>
        <ecNumber evidence="3">3.2.2.n1</ecNumber>
    </recommendedName>
</protein>
<comment type="similarity">
    <text evidence="2 3">Belongs to the LOG family.</text>
</comment>
<dbReference type="PANTHER" id="PTHR31223">
    <property type="entry name" value="LOG FAMILY PROTEIN YJL055W"/>
    <property type="match status" value="1"/>
</dbReference>
<name>M4VDD7_9BACT</name>
<dbReference type="GO" id="GO:0008714">
    <property type="term" value="F:AMP nucleosidase activity"/>
    <property type="evidence" value="ECO:0007669"/>
    <property type="project" value="UniProtKB-EC"/>
</dbReference>
<dbReference type="Gene3D" id="3.40.50.450">
    <property type="match status" value="1"/>
</dbReference>
<dbReference type="PANTHER" id="PTHR31223:SF70">
    <property type="entry name" value="LOG FAMILY PROTEIN YJL055W"/>
    <property type="match status" value="1"/>
</dbReference>
<keyword evidence="5" id="KW-1185">Reference proteome</keyword>
<organism evidence="4 5">
    <name type="scientific">Pseudobdellovibrio exovorus JSS</name>
    <dbReference type="NCBI Taxonomy" id="1184267"/>
    <lineage>
        <taxon>Bacteria</taxon>
        <taxon>Pseudomonadati</taxon>
        <taxon>Bdellovibrionota</taxon>
        <taxon>Bdellovibrionia</taxon>
        <taxon>Bdellovibrionales</taxon>
        <taxon>Pseudobdellovibrionaceae</taxon>
        <taxon>Pseudobdellovibrio</taxon>
    </lineage>
</organism>
<dbReference type="STRING" id="1184267.A11Q_1820"/>
<dbReference type="GO" id="GO:0009691">
    <property type="term" value="P:cytokinin biosynthetic process"/>
    <property type="evidence" value="ECO:0007669"/>
    <property type="project" value="UniProtKB-UniRule"/>
</dbReference>
<evidence type="ECO:0000313" key="4">
    <source>
        <dbReference type="EMBL" id="AGH96036.1"/>
    </source>
</evidence>
<evidence type="ECO:0000256" key="2">
    <source>
        <dbReference type="ARBA" id="ARBA00006763"/>
    </source>
</evidence>
<accession>M4VDD7</accession>
<dbReference type="NCBIfam" id="TIGR00730">
    <property type="entry name" value="Rossman fold protein, TIGR00730 family"/>
    <property type="match status" value="1"/>
</dbReference>
<dbReference type="Proteomes" id="UP000012040">
    <property type="component" value="Chromosome"/>
</dbReference>
<evidence type="ECO:0000256" key="3">
    <source>
        <dbReference type="RuleBase" id="RU363015"/>
    </source>
</evidence>
<evidence type="ECO:0000313" key="5">
    <source>
        <dbReference type="Proteomes" id="UP000012040"/>
    </source>
</evidence>
<comment type="catalytic activity">
    <reaction evidence="1">
        <text>AMP + H2O = D-ribose 5-phosphate + adenine</text>
        <dbReference type="Rhea" id="RHEA:20129"/>
        <dbReference type="ChEBI" id="CHEBI:15377"/>
        <dbReference type="ChEBI" id="CHEBI:16708"/>
        <dbReference type="ChEBI" id="CHEBI:78346"/>
        <dbReference type="ChEBI" id="CHEBI:456215"/>
        <dbReference type="EC" id="3.2.2.4"/>
    </reaction>
</comment>
<proteinExistence type="inferred from homology"/>
<reference evidence="4 5" key="1">
    <citation type="journal article" date="2013" name="ISME J.">
        <title>By their genes ye shall know them: genomic signatures of predatory bacteria.</title>
        <authorList>
            <person name="Pasternak Z."/>
            <person name="Pietrokovski S."/>
            <person name="Rotem O."/>
            <person name="Gophna U."/>
            <person name="Lurie-Weinberger M.N."/>
            <person name="Jurkevitch E."/>
        </authorList>
    </citation>
    <scope>NUCLEOTIDE SEQUENCE [LARGE SCALE GENOMIC DNA]</scope>
    <source>
        <strain evidence="4 5">JSS</strain>
    </source>
</reference>
<dbReference type="KEGG" id="bex:A11Q_1820"/>